<sequence length="121" mass="14328">MNINNTELDQTVGSLDKSTIEFIIRLKNTLSYIKKLVIRAFIMYLTYLFFVFFIPLVIVFTINKDDYSRSGGTFALELQLIFVRQHCAKIFTGSFHIIFVVLMFVDLVKFLINYYRNFKKE</sequence>
<feature type="transmembrane region" description="Helical" evidence="1">
    <location>
        <begin position="90"/>
        <end position="112"/>
    </location>
</feature>
<dbReference type="GeneID" id="80558875"/>
<keyword evidence="1" id="KW-0472">Membrane</keyword>
<evidence type="ECO:0000313" key="2">
    <source>
        <dbReference type="EMBL" id="BCS83670.1"/>
    </source>
</evidence>
<keyword evidence="1" id="KW-1133">Transmembrane helix</keyword>
<evidence type="ECO:0000256" key="1">
    <source>
        <dbReference type="SAM" id="Phobius"/>
    </source>
</evidence>
<evidence type="ECO:0000313" key="3">
    <source>
        <dbReference type="Proteomes" id="UP001321479"/>
    </source>
</evidence>
<reference evidence="2 3" key="1">
    <citation type="submission" date="2021-02" db="EMBL/GenBank/DDBJ databases">
        <title>Cotonvirus japonicus, which uses Golgi apparatus of host cells for its virion factory, phylogenetically links tailed tupanvirus and icosahedral mimivirus.</title>
        <authorList>
            <person name="Takahashi H."/>
            <person name="Fukaya S."/>
            <person name="Song C."/>
            <person name="Murata K."/>
            <person name="Takemura M."/>
        </authorList>
    </citation>
    <scope>NUCLEOTIDE SEQUENCE [LARGE SCALE GENOMIC DNA]</scope>
</reference>
<dbReference type="Proteomes" id="UP001321479">
    <property type="component" value="Segment"/>
</dbReference>
<organism evidence="2 3">
    <name type="scientific">Cotonvirus japonicus</name>
    <dbReference type="NCBI Taxonomy" id="2811091"/>
    <lineage>
        <taxon>Viruses</taxon>
        <taxon>Varidnaviria</taxon>
        <taxon>Bamfordvirae</taxon>
        <taxon>Nucleocytoviricota</taxon>
        <taxon>Megaviricetes</taxon>
        <taxon>Imitervirales</taxon>
        <taxon>Mimiviridae</taxon>
        <taxon>Megamimivirinae</taxon>
        <taxon>Cotonvirus</taxon>
        <taxon>Cotonvirus japonicum</taxon>
    </lineage>
</organism>
<dbReference type="EMBL" id="AP024483">
    <property type="protein sequence ID" value="BCS83670.1"/>
    <property type="molecule type" value="Genomic_DNA"/>
</dbReference>
<protein>
    <submittedName>
        <fullName evidence="2">Uncharacterized protein</fullName>
    </submittedName>
</protein>
<dbReference type="RefSeq" id="YP_010842278.1">
    <property type="nucleotide sequence ID" value="NC_079139.1"/>
</dbReference>
<accession>A0ABN6EDF9</accession>
<name>A0ABN6EDF9_9VIRU</name>
<feature type="transmembrane region" description="Helical" evidence="1">
    <location>
        <begin position="36"/>
        <end position="62"/>
    </location>
</feature>
<proteinExistence type="predicted"/>
<keyword evidence="3" id="KW-1185">Reference proteome</keyword>
<keyword evidence="1" id="KW-0812">Transmembrane</keyword>